<dbReference type="GO" id="GO:0005774">
    <property type="term" value="C:vacuolar membrane"/>
    <property type="evidence" value="ECO:0007669"/>
    <property type="project" value="TreeGrafter"/>
</dbReference>
<sequence>MKTYGDLGYKCMGKIGGYLTEFLILMSQAGGSVAYLVFIGQNLSSIFHGYGLTLASAIFLLVPIEIVLSWVGSLSALAPFSIFADTCNALAMAVVVKENIQKVLGGEFSFRDRMIITSNLEGLSFAGGMAVFCFGGFGMTLALETSMKERSTFLKLLAKTFTGITLVYVLFGFSGYMAYGDNTKEIVTLNLPHNWWAIAVQVGLCLGLIFTFPLMVQPINEIVEGNLCKSTWFQKFQHNSDCSTTRIKKCAVYMSRATLVVCLAVLASCVPGFGVFASLVGSTLCALISFVLPATFHLILFGSSLHFWQGALDFLILSCGLIFAAYGTCKTVLGV</sequence>
<keyword evidence="5 7" id="KW-1133">Transmembrane helix</keyword>
<keyword evidence="10" id="KW-1185">Reference proteome</keyword>
<feature type="transmembrane region" description="Helical" evidence="7">
    <location>
        <begin position="253"/>
        <end position="273"/>
    </location>
</feature>
<protein>
    <submittedName>
        <fullName evidence="9">Proton-coupled amino acid transporter 1</fullName>
    </submittedName>
</protein>
<keyword evidence="6 7" id="KW-0472">Membrane</keyword>
<evidence type="ECO:0000313" key="10">
    <source>
        <dbReference type="Proteomes" id="UP000516437"/>
    </source>
</evidence>
<dbReference type="OrthoDB" id="1684102at2759"/>
<gene>
    <name evidence="9" type="ORF">CJ030_MR0G007671</name>
</gene>
<evidence type="ECO:0000256" key="1">
    <source>
        <dbReference type="ARBA" id="ARBA00004141"/>
    </source>
</evidence>
<dbReference type="GO" id="GO:0015179">
    <property type="term" value="F:L-amino acid transmembrane transporter activity"/>
    <property type="evidence" value="ECO:0007669"/>
    <property type="project" value="TreeGrafter"/>
</dbReference>
<feature type="domain" description="Amino acid transporter transmembrane" evidence="8">
    <location>
        <begin position="2"/>
        <end position="332"/>
    </location>
</feature>
<evidence type="ECO:0000313" key="9">
    <source>
        <dbReference type="EMBL" id="KAB1200304.1"/>
    </source>
</evidence>
<keyword evidence="2" id="KW-0813">Transport</keyword>
<proteinExistence type="predicted"/>
<comment type="caution">
    <text evidence="9">The sequence shown here is derived from an EMBL/GenBank/DDBJ whole genome shotgun (WGS) entry which is preliminary data.</text>
</comment>
<keyword evidence="4" id="KW-0029">Amino-acid transport</keyword>
<organism evidence="9 10">
    <name type="scientific">Morella rubra</name>
    <name type="common">Chinese bayberry</name>
    <dbReference type="NCBI Taxonomy" id="262757"/>
    <lineage>
        <taxon>Eukaryota</taxon>
        <taxon>Viridiplantae</taxon>
        <taxon>Streptophyta</taxon>
        <taxon>Embryophyta</taxon>
        <taxon>Tracheophyta</taxon>
        <taxon>Spermatophyta</taxon>
        <taxon>Magnoliopsida</taxon>
        <taxon>eudicotyledons</taxon>
        <taxon>Gunneridae</taxon>
        <taxon>Pentapetalae</taxon>
        <taxon>rosids</taxon>
        <taxon>fabids</taxon>
        <taxon>Fagales</taxon>
        <taxon>Myricaceae</taxon>
        <taxon>Morella</taxon>
    </lineage>
</organism>
<dbReference type="InterPro" id="IPR013057">
    <property type="entry name" value="AA_transpt_TM"/>
</dbReference>
<evidence type="ECO:0000259" key="8">
    <source>
        <dbReference type="Pfam" id="PF01490"/>
    </source>
</evidence>
<feature type="transmembrane region" description="Helical" evidence="7">
    <location>
        <begin position="123"/>
        <end position="144"/>
    </location>
</feature>
<dbReference type="Pfam" id="PF01490">
    <property type="entry name" value="Aa_trans"/>
    <property type="match status" value="1"/>
</dbReference>
<feature type="transmembrane region" description="Helical" evidence="7">
    <location>
        <begin position="50"/>
        <end position="71"/>
    </location>
</feature>
<evidence type="ECO:0000256" key="7">
    <source>
        <dbReference type="SAM" id="Phobius"/>
    </source>
</evidence>
<dbReference type="PANTHER" id="PTHR22950">
    <property type="entry name" value="AMINO ACID TRANSPORTER"/>
    <property type="match status" value="1"/>
</dbReference>
<feature type="transmembrane region" description="Helical" evidence="7">
    <location>
        <begin position="279"/>
        <end position="302"/>
    </location>
</feature>
<evidence type="ECO:0000256" key="3">
    <source>
        <dbReference type="ARBA" id="ARBA00022692"/>
    </source>
</evidence>
<feature type="transmembrane region" description="Helical" evidence="7">
    <location>
        <begin position="15"/>
        <end position="38"/>
    </location>
</feature>
<keyword evidence="3 7" id="KW-0812">Transmembrane</keyword>
<accession>A0A6A1UII9</accession>
<feature type="transmembrane region" description="Helical" evidence="7">
    <location>
        <begin position="314"/>
        <end position="333"/>
    </location>
</feature>
<feature type="transmembrane region" description="Helical" evidence="7">
    <location>
        <begin position="195"/>
        <end position="216"/>
    </location>
</feature>
<comment type="subcellular location">
    <subcellularLocation>
        <location evidence="1">Membrane</location>
        <topology evidence="1">Multi-pass membrane protein</topology>
    </subcellularLocation>
</comment>
<dbReference type="Proteomes" id="UP000516437">
    <property type="component" value="Unassembled WGS sequence"/>
</dbReference>
<reference evidence="9 10" key="1">
    <citation type="journal article" date="2019" name="Plant Biotechnol. J.">
        <title>The red bayberry genome and genetic basis of sex determination.</title>
        <authorList>
            <person name="Jia H.M."/>
            <person name="Jia H.J."/>
            <person name="Cai Q.L."/>
            <person name="Wang Y."/>
            <person name="Zhao H.B."/>
            <person name="Yang W.F."/>
            <person name="Wang G.Y."/>
            <person name="Li Y.H."/>
            <person name="Zhan D.L."/>
            <person name="Shen Y.T."/>
            <person name="Niu Q.F."/>
            <person name="Chang L."/>
            <person name="Qiu J."/>
            <person name="Zhao L."/>
            <person name="Xie H.B."/>
            <person name="Fu W.Y."/>
            <person name="Jin J."/>
            <person name="Li X.W."/>
            <person name="Jiao Y."/>
            <person name="Zhou C.C."/>
            <person name="Tu T."/>
            <person name="Chai C.Y."/>
            <person name="Gao J.L."/>
            <person name="Fan L.J."/>
            <person name="van de Weg E."/>
            <person name="Wang J.Y."/>
            <person name="Gao Z.S."/>
        </authorList>
    </citation>
    <scope>NUCLEOTIDE SEQUENCE [LARGE SCALE GENOMIC DNA]</scope>
    <source>
        <tissue evidence="9">Leaves</tissue>
    </source>
</reference>
<name>A0A6A1UII9_9ROSI</name>
<feature type="transmembrane region" description="Helical" evidence="7">
    <location>
        <begin position="156"/>
        <end position="179"/>
    </location>
</feature>
<evidence type="ECO:0000256" key="4">
    <source>
        <dbReference type="ARBA" id="ARBA00022970"/>
    </source>
</evidence>
<dbReference type="PANTHER" id="PTHR22950:SF349">
    <property type="entry name" value="AMINO ACID TRANSPORTER TRANSMEMBRANE DOMAIN-CONTAINING PROTEIN"/>
    <property type="match status" value="1"/>
</dbReference>
<dbReference type="EMBL" id="RXIC02000183">
    <property type="protein sequence ID" value="KAB1200304.1"/>
    <property type="molecule type" value="Genomic_DNA"/>
</dbReference>
<evidence type="ECO:0000256" key="2">
    <source>
        <dbReference type="ARBA" id="ARBA00022448"/>
    </source>
</evidence>
<evidence type="ECO:0000256" key="5">
    <source>
        <dbReference type="ARBA" id="ARBA00022989"/>
    </source>
</evidence>
<evidence type="ECO:0000256" key="6">
    <source>
        <dbReference type="ARBA" id="ARBA00023136"/>
    </source>
</evidence>
<dbReference type="AlphaFoldDB" id="A0A6A1UII9"/>